<evidence type="ECO:0000313" key="16">
    <source>
        <dbReference type="Proteomes" id="UP000236509"/>
    </source>
</evidence>
<keyword evidence="7 11" id="KW-0472">Membrane</keyword>
<keyword evidence="9 11" id="KW-0413">Isomerase</keyword>
<dbReference type="Proteomes" id="UP000236509">
    <property type="component" value="Unassembled WGS sequence"/>
</dbReference>
<protein>
    <recommendedName>
        <fullName evidence="11">Foldase protein PrsA</fullName>
        <ecNumber evidence="11">5.2.1.8</ecNumber>
    </recommendedName>
</protein>
<comment type="catalytic activity">
    <reaction evidence="1 11">
        <text>[protein]-peptidylproline (omega=180) = [protein]-peptidylproline (omega=0)</text>
        <dbReference type="Rhea" id="RHEA:16237"/>
        <dbReference type="Rhea" id="RHEA-COMP:10747"/>
        <dbReference type="Rhea" id="RHEA-COMP:10748"/>
        <dbReference type="ChEBI" id="CHEBI:83833"/>
        <dbReference type="ChEBI" id="CHEBI:83834"/>
        <dbReference type="EC" id="5.2.1.8"/>
    </reaction>
</comment>
<feature type="region of interest" description="Disordered" evidence="12">
    <location>
        <begin position="159"/>
        <end position="199"/>
    </location>
</feature>
<feature type="chain" id="PRO_5030773463" description="Foldase protein PrsA" evidence="13">
    <location>
        <begin position="26"/>
        <end position="320"/>
    </location>
</feature>
<evidence type="ECO:0000256" key="5">
    <source>
        <dbReference type="ARBA" id="ARBA00022729"/>
    </source>
</evidence>
<evidence type="ECO:0000256" key="3">
    <source>
        <dbReference type="ARBA" id="ARBA00006071"/>
    </source>
</evidence>
<dbReference type="Pfam" id="PF00639">
    <property type="entry name" value="Rotamase"/>
    <property type="match status" value="1"/>
</dbReference>
<dbReference type="EMBL" id="CVOU01000021">
    <property type="protein sequence ID" value="CRI29417.1"/>
    <property type="molecule type" value="Genomic_DNA"/>
</dbReference>
<dbReference type="SUPFAM" id="SSF109998">
    <property type="entry name" value="Triger factor/SurA peptide-binding domain-like"/>
    <property type="match status" value="1"/>
</dbReference>
<evidence type="ECO:0000256" key="13">
    <source>
        <dbReference type="SAM" id="SignalP"/>
    </source>
</evidence>
<gene>
    <name evidence="11 15" type="primary">prsA</name>
    <name evidence="15" type="ORF">BN1326_90076</name>
</gene>
<dbReference type="PROSITE" id="PS50198">
    <property type="entry name" value="PPIC_PPIASE_2"/>
    <property type="match status" value="1"/>
</dbReference>
<dbReference type="InterPro" id="IPR050245">
    <property type="entry name" value="PrsA_foldase"/>
</dbReference>
<evidence type="ECO:0000256" key="8">
    <source>
        <dbReference type="ARBA" id="ARBA00023139"/>
    </source>
</evidence>
<evidence type="ECO:0000259" key="14">
    <source>
        <dbReference type="PROSITE" id="PS50198"/>
    </source>
</evidence>
<dbReference type="KEGG" id="suh:SAMSHR1132_16870"/>
<dbReference type="InterPro" id="IPR046357">
    <property type="entry name" value="PPIase_dom_sf"/>
</dbReference>
<dbReference type="RefSeq" id="WP_000782132.1">
    <property type="nucleotide sequence ID" value="NC_016941.1"/>
</dbReference>
<evidence type="ECO:0000256" key="7">
    <source>
        <dbReference type="ARBA" id="ARBA00023136"/>
    </source>
</evidence>
<comment type="subcellular location">
    <subcellularLocation>
        <location evidence="2 11">Cell membrane</location>
        <topology evidence="2 11">Lipid-anchor</topology>
    </subcellularLocation>
</comment>
<organism evidence="15 16">
    <name type="scientific">Staphylococcus argenteus</name>
    <dbReference type="NCBI Taxonomy" id="985002"/>
    <lineage>
        <taxon>Bacteria</taxon>
        <taxon>Bacillati</taxon>
        <taxon>Bacillota</taxon>
        <taxon>Bacilli</taxon>
        <taxon>Bacillales</taxon>
        <taxon>Staphylococcaceae</taxon>
        <taxon>Staphylococcus</taxon>
    </lineage>
</organism>
<dbReference type="EC" id="5.2.1.8" evidence="11"/>
<keyword evidence="6 11" id="KW-0697">Rotamase</keyword>
<dbReference type="Gene3D" id="1.10.4030.10">
    <property type="entry name" value="Porin chaperone SurA, peptide-binding domain"/>
    <property type="match status" value="1"/>
</dbReference>
<dbReference type="AlphaFoldDB" id="A0A7U7JVF7"/>
<dbReference type="GO" id="GO:0003755">
    <property type="term" value="F:peptidyl-prolyl cis-trans isomerase activity"/>
    <property type="evidence" value="ECO:0007669"/>
    <property type="project" value="UniProtKB-UniRule"/>
</dbReference>
<dbReference type="PROSITE" id="PS51257">
    <property type="entry name" value="PROKAR_LIPOPROTEIN"/>
    <property type="match status" value="1"/>
</dbReference>
<keyword evidence="4 11" id="KW-1003">Cell membrane</keyword>
<name>A0A7U7JVF7_9STAP</name>
<dbReference type="InterPro" id="IPR027304">
    <property type="entry name" value="Trigger_fact/SurA_dom_sf"/>
</dbReference>
<evidence type="ECO:0000256" key="11">
    <source>
        <dbReference type="HAMAP-Rule" id="MF_01145"/>
    </source>
</evidence>
<dbReference type="GeneID" id="66840042"/>
<evidence type="ECO:0000256" key="2">
    <source>
        <dbReference type="ARBA" id="ARBA00004193"/>
    </source>
</evidence>
<dbReference type="SUPFAM" id="SSF54534">
    <property type="entry name" value="FKBP-like"/>
    <property type="match status" value="1"/>
</dbReference>
<evidence type="ECO:0000256" key="9">
    <source>
        <dbReference type="ARBA" id="ARBA00023235"/>
    </source>
</evidence>
<feature type="signal peptide" evidence="13">
    <location>
        <begin position="1"/>
        <end position="25"/>
    </location>
</feature>
<sequence>MKMINKLIVPVTASALLLGACGSSATDSKENTLISSKAGNVTVADTMKKIGNDQIANASFTEMLNKILADKYKNKVSDKKIDEQIEKMQKQYGGKDKFEKALQQQGLTVDKYKDNLRTAAYQKELLNDKIKLSDSDIKENSIKASHILIKVKSKKSDKEGLDDKEAKQKAEEIQKEVSKDPSKFGEIAKKESMDKASAEKDGSLGYVLKGQTDESFEKALFKLKEGEVSDVIKTSYGYHIIKADKPTDFKSEKQSLKEKLIQQKIQKDPKLLTDAYKELLKEYDVDFKDRDIKSVVENKILNPEKLKQNGSQGGQSGMSQ</sequence>
<evidence type="ECO:0000256" key="12">
    <source>
        <dbReference type="SAM" id="MobiDB-lite"/>
    </source>
</evidence>
<evidence type="ECO:0000256" key="10">
    <source>
        <dbReference type="ARBA" id="ARBA00023288"/>
    </source>
</evidence>
<dbReference type="PANTHER" id="PTHR47245">
    <property type="entry name" value="PEPTIDYLPROLYL ISOMERASE"/>
    <property type="match status" value="1"/>
</dbReference>
<reference evidence="15 16" key="1">
    <citation type="submission" date="2015-04" db="EMBL/GenBank/DDBJ databases">
        <authorList>
            <person name="Cao L."/>
            <person name="Gao C.H."/>
        </authorList>
    </citation>
    <scope>NUCLEOTIDE SEQUENCE [LARGE SCALE GENOMIC DNA]</scope>
    <source>
        <strain evidence="15 16">SH3</strain>
    </source>
</reference>
<keyword evidence="16" id="KW-1185">Reference proteome</keyword>
<dbReference type="InterPro" id="IPR023059">
    <property type="entry name" value="Foldase_PrsA"/>
</dbReference>
<dbReference type="InterPro" id="IPR000297">
    <property type="entry name" value="PPIase_PpiC"/>
</dbReference>
<keyword evidence="8 11" id="KW-0564">Palmitate</keyword>
<feature type="domain" description="PpiC" evidence="14">
    <location>
        <begin position="139"/>
        <end position="245"/>
    </location>
</feature>
<evidence type="ECO:0000256" key="6">
    <source>
        <dbReference type="ARBA" id="ARBA00023110"/>
    </source>
</evidence>
<dbReference type="GO" id="GO:0005886">
    <property type="term" value="C:plasma membrane"/>
    <property type="evidence" value="ECO:0007669"/>
    <property type="project" value="UniProtKB-SubCell"/>
</dbReference>
<evidence type="ECO:0000313" key="15">
    <source>
        <dbReference type="EMBL" id="CRI29417.1"/>
    </source>
</evidence>
<proteinExistence type="inferred from homology"/>
<evidence type="ECO:0000256" key="1">
    <source>
        <dbReference type="ARBA" id="ARBA00000971"/>
    </source>
</evidence>
<dbReference type="HAMAP" id="MF_01145">
    <property type="entry name" value="Foldase_PrsA"/>
    <property type="match status" value="1"/>
</dbReference>
<keyword evidence="10 11" id="KW-0449">Lipoprotein</keyword>
<comment type="similarity">
    <text evidence="3 11">Belongs to the PrsA family.</text>
</comment>
<comment type="caution">
    <text evidence="15">The sequence shown here is derived from an EMBL/GenBank/DDBJ whole genome shotgun (WGS) entry which is preliminary data.</text>
</comment>
<dbReference type="GO" id="GO:0006457">
    <property type="term" value="P:protein folding"/>
    <property type="evidence" value="ECO:0007669"/>
    <property type="project" value="UniProtKB-UniRule"/>
</dbReference>
<keyword evidence="5 11" id="KW-0732">Signal</keyword>
<dbReference type="PANTHER" id="PTHR47245:SF1">
    <property type="entry name" value="FOLDASE PROTEIN PRSA"/>
    <property type="match status" value="1"/>
</dbReference>
<dbReference type="Gene3D" id="3.10.50.40">
    <property type="match status" value="1"/>
</dbReference>
<comment type="function">
    <text evidence="11">Plays a major role in protein secretion by helping the post-translocational extracellular folding of several secreted proteins.</text>
</comment>
<evidence type="ECO:0000256" key="4">
    <source>
        <dbReference type="ARBA" id="ARBA00022475"/>
    </source>
</evidence>
<accession>A0A7U7JVF7</accession>